<evidence type="ECO:0000313" key="2">
    <source>
        <dbReference type="EMBL" id="MEQ2201314.1"/>
    </source>
</evidence>
<name>A0ABV0QZX7_9TELE</name>
<protein>
    <submittedName>
        <fullName evidence="2">Uncharacterized protein</fullName>
    </submittedName>
</protein>
<dbReference type="EMBL" id="JAHRIN010027527">
    <property type="protein sequence ID" value="MEQ2201314.1"/>
    <property type="molecule type" value="Genomic_DNA"/>
</dbReference>
<proteinExistence type="predicted"/>
<organism evidence="2 3">
    <name type="scientific">Xenoophorus captivus</name>
    <dbReference type="NCBI Taxonomy" id="1517983"/>
    <lineage>
        <taxon>Eukaryota</taxon>
        <taxon>Metazoa</taxon>
        <taxon>Chordata</taxon>
        <taxon>Craniata</taxon>
        <taxon>Vertebrata</taxon>
        <taxon>Euteleostomi</taxon>
        <taxon>Actinopterygii</taxon>
        <taxon>Neopterygii</taxon>
        <taxon>Teleostei</taxon>
        <taxon>Neoteleostei</taxon>
        <taxon>Acanthomorphata</taxon>
        <taxon>Ovalentaria</taxon>
        <taxon>Atherinomorphae</taxon>
        <taxon>Cyprinodontiformes</taxon>
        <taxon>Goodeidae</taxon>
        <taxon>Xenoophorus</taxon>
    </lineage>
</organism>
<comment type="caution">
    <text evidence="2">The sequence shown here is derived from an EMBL/GenBank/DDBJ whole genome shotgun (WGS) entry which is preliminary data.</text>
</comment>
<accession>A0ABV0QZX7</accession>
<evidence type="ECO:0000313" key="3">
    <source>
        <dbReference type="Proteomes" id="UP001434883"/>
    </source>
</evidence>
<sequence>MASSSGPGFTFQANGEDNPRQVSGSGSSRRHLSDSESEICPTAKSLARLIGPTRFGSAQQTDASSSASVVQIVSASGGSVESNRAAADCRGNVGLFKSIFLLHIAVTEV</sequence>
<reference evidence="2 3" key="1">
    <citation type="submission" date="2021-06" db="EMBL/GenBank/DDBJ databases">
        <authorList>
            <person name="Palmer J.M."/>
        </authorList>
    </citation>
    <scope>NUCLEOTIDE SEQUENCE [LARGE SCALE GENOMIC DNA]</scope>
    <source>
        <strain evidence="2 3">XC_2019</strain>
        <tissue evidence="2">Muscle</tissue>
    </source>
</reference>
<feature type="compositionally biased region" description="Polar residues" evidence="1">
    <location>
        <begin position="1"/>
        <end position="27"/>
    </location>
</feature>
<gene>
    <name evidence="2" type="ORF">XENOCAPTIV_010654</name>
</gene>
<keyword evidence="3" id="KW-1185">Reference proteome</keyword>
<feature type="region of interest" description="Disordered" evidence="1">
    <location>
        <begin position="1"/>
        <end position="39"/>
    </location>
</feature>
<dbReference type="Proteomes" id="UP001434883">
    <property type="component" value="Unassembled WGS sequence"/>
</dbReference>
<evidence type="ECO:0000256" key="1">
    <source>
        <dbReference type="SAM" id="MobiDB-lite"/>
    </source>
</evidence>